<keyword evidence="5" id="KW-1185">Reference proteome</keyword>
<keyword evidence="2" id="KW-0378">Hydrolase</keyword>
<dbReference type="InterPro" id="IPR036582">
    <property type="entry name" value="Mao_N_sf"/>
</dbReference>
<comment type="caution">
    <text evidence="4">The sequence shown here is derived from an EMBL/GenBank/DDBJ whole genome shotgun (WGS) entry which is preliminary data.</text>
</comment>
<dbReference type="PANTHER" id="PTHR10587">
    <property type="entry name" value="GLYCOSYL TRANSFERASE-RELATED"/>
    <property type="match status" value="1"/>
</dbReference>
<dbReference type="GO" id="GO:0016020">
    <property type="term" value="C:membrane"/>
    <property type="evidence" value="ECO:0007669"/>
    <property type="project" value="TreeGrafter"/>
</dbReference>
<dbReference type="InterPro" id="IPR012854">
    <property type="entry name" value="Cu_amine_oxidase-like_N"/>
</dbReference>
<evidence type="ECO:0000256" key="1">
    <source>
        <dbReference type="ARBA" id="ARBA00022723"/>
    </source>
</evidence>
<name>A0A3R9P5D6_9BACI</name>
<dbReference type="CDD" id="cd10917">
    <property type="entry name" value="CE4_NodB_like_6s_7s"/>
    <property type="match status" value="1"/>
</dbReference>
<dbReference type="OrthoDB" id="9812065at2"/>
<dbReference type="AlphaFoldDB" id="A0A3R9P5D6"/>
<accession>A0A3R9P5D6</accession>
<evidence type="ECO:0000256" key="2">
    <source>
        <dbReference type="ARBA" id="ARBA00022801"/>
    </source>
</evidence>
<protein>
    <submittedName>
        <fullName evidence="4">Polysaccharide deacetylase</fullName>
    </submittedName>
</protein>
<dbReference type="GO" id="GO:0005975">
    <property type="term" value="P:carbohydrate metabolic process"/>
    <property type="evidence" value="ECO:0007669"/>
    <property type="project" value="InterPro"/>
</dbReference>
<dbReference type="RefSeq" id="WP_125560131.1">
    <property type="nucleotide sequence ID" value="NZ_RBVX01000033.1"/>
</dbReference>
<dbReference type="GO" id="GO:0016810">
    <property type="term" value="F:hydrolase activity, acting on carbon-nitrogen (but not peptide) bonds"/>
    <property type="evidence" value="ECO:0007669"/>
    <property type="project" value="InterPro"/>
</dbReference>
<dbReference type="InterPro" id="IPR011330">
    <property type="entry name" value="Glyco_hydro/deAcase_b/a-brl"/>
</dbReference>
<evidence type="ECO:0000313" key="5">
    <source>
        <dbReference type="Proteomes" id="UP000275076"/>
    </source>
</evidence>
<evidence type="ECO:0000313" key="4">
    <source>
        <dbReference type="EMBL" id="RSL30708.1"/>
    </source>
</evidence>
<gene>
    <name evidence="4" type="ORF">D7Z54_24740</name>
</gene>
<dbReference type="Pfam" id="PF07833">
    <property type="entry name" value="Cu_amine_oxidN1"/>
    <property type="match status" value="1"/>
</dbReference>
<dbReference type="InterPro" id="IPR002509">
    <property type="entry name" value="NODB_dom"/>
</dbReference>
<keyword evidence="1" id="KW-0479">Metal-binding</keyword>
<dbReference type="EMBL" id="RBVX01000033">
    <property type="protein sequence ID" value="RSL30708.1"/>
    <property type="molecule type" value="Genomic_DNA"/>
</dbReference>
<dbReference type="GO" id="GO:0046872">
    <property type="term" value="F:metal ion binding"/>
    <property type="evidence" value="ECO:0007669"/>
    <property type="project" value="UniProtKB-KW"/>
</dbReference>
<dbReference type="InterPro" id="IPR050248">
    <property type="entry name" value="Polysacc_deacetylase_ArnD"/>
</dbReference>
<organism evidence="4 5">
    <name type="scientific">Salibacterium salarium</name>
    <dbReference type="NCBI Taxonomy" id="284579"/>
    <lineage>
        <taxon>Bacteria</taxon>
        <taxon>Bacillati</taxon>
        <taxon>Bacillota</taxon>
        <taxon>Bacilli</taxon>
        <taxon>Bacillales</taxon>
        <taxon>Bacillaceae</taxon>
    </lineage>
</organism>
<dbReference type="Pfam" id="PF01522">
    <property type="entry name" value="Polysacc_deac_1"/>
    <property type="match status" value="1"/>
</dbReference>
<dbReference type="Gene3D" id="3.20.20.370">
    <property type="entry name" value="Glycoside hydrolase/deacetylase"/>
    <property type="match status" value="1"/>
</dbReference>
<dbReference type="SUPFAM" id="SSF55383">
    <property type="entry name" value="Copper amine oxidase, domain N"/>
    <property type="match status" value="1"/>
</dbReference>
<dbReference type="PROSITE" id="PS51677">
    <property type="entry name" value="NODB"/>
    <property type="match status" value="1"/>
</dbReference>
<dbReference type="PANTHER" id="PTHR10587:SF133">
    <property type="entry name" value="CHITIN DEACETYLASE 1-RELATED"/>
    <property type="match status" value="1"/>
</dbReference>
<reference evidence="4 5" key="1">
    <citation type="submission" date="2018-10" db="EMBL/GenBank/DDBJ databases">
        <title>Draft genome sequence of Bacillus salarius IM0101, isolated from a hypersaline soil in Inner Mongolia, China.</title>
        <authorList>
            <person name="Yamprayoonswat W."/>
            <person name="Boonvisut S."/>
            <person name="Jumpathong W."/>
            <person name="Sittihan S."/>
            <person name="Ruangsuj P."/>
            <person name="Wanthongcharoen S."/>
            <person name="Thongpramul N."/>
            <person name="Pimmason S."/>
            <person name="Yu B."/>
            <person name="Yasawong M."/>
        </authorList>
    </citation>
    <scope>NUCLEOTIDE SEQUENCE [LARGE SCALE GENOMIC DNA]</scope>
    <source>
        <strain evidence="4 5">IM0101</strain>
    </source>
</reference>
<evidence type="ECO:0000259" key="3">
    <source>
        <dbReference type="PROSITE" id="PS51677"/>
    </source>
</evidence>
<feature type="domain" description="NodB homology" evidence="3">
    <location>
        <begin position="172"/>
        <end position="357"/>
    </location>
</feature>
<sequence length="372" mass="42076">MKMIRRPISCLPILLIIMVLVSTNTQSVYGQDSTLSKVPIFIDEEPVKTKYIMREGHLLVPALFLKHTGTLVDWNDQYNSVVFQSEDNKIALPVHKNVTQEYDRATDTWEKGSLSTKTVKFEGNPFVPLVDVVKKLGMDVTYNSKRNRTFITTNISIEPESKAYTSINTSEKLVALTFDDGPENHYTPMILDILNEKEVPATFFSLGSQITHFPEMIQRIAEEGHGIGNHSWSHPDLSNTWSSKVKEEIHSTQEEMQKVIGKKPDLFRPPYGVVTKADKRVLNNMGMRNINWSVDTQDWSGLSANEIVETVQRDISPGGIILQHNFQSDDDAKLLDGSVEALPKIIDDLQERGYTFVTVQTLLEQHSKQGQS</sequence>
<dbReference type="SUPFAM" id="SSF88713">
    <property type="entry name" value="Glycoside hydrolase/deacetylase"/>
    <property type="match status" value="1"/>
</dbReference>
<dbReference type="Proteomes" id="UP000275076">
    <property type="component" value="Unassembled WGS sequence"/>
</dbReference>
<proteinExistence type="predicted"/>